<evidence type="ECO:0000256" key="5">
    <source>
        <dbReference type="ARBA" id="ARBA00022525"/>
    </source>
</evidence>
<keyword evidence="7 15" id="KW-0732">Signal</keyword>
<keyword evidence="5" id="KW-0964">Secreted</keyword>
<keyword evidence="9 14" id="KW-0472">Membrane</keyword>
<feature type="transmembrane region" description="Helical" evidence="14">
    <location>
        <begin position="233"/>
        <end position="259"/>
    </location>
</feature>
<evidence type="ECO:0000256" key="6">
    <source>
        <dbReference type="ARBA" id="ARBA00022692"/>
    </source>
</evidence>
<evidence type="ECO:0000256" key="9">
    <source>
        <dbReference type="ARBA" id="ARBA00023136"/>
    </source>
</evidence>
<dbReference type="SUPFAM" id="SSF47266">
    <property type="entry name" value="4-helical cytokines"/>
    <property type="match status" value="1"/>
</dbReference>
<dbReference type="GO" id="GO:0035162">
    <property type="term" value="P:embryonic hemopoiesis"/>
    <property type="evidence" value="ECO:0007669"/>
    <property type="project" value="Ensembl"/>
</dbReference>
<keyword evidence="6 14" id="KW-0812">Transmembrane</keyword>
<dbReference type="GO" id="GO:0030183">
    <property type="term" value="P:B cell differentiation"/>
    <property type="evidence" value="ECO:0007669"/>
    <property type="project" value="Ensembl"/>
</dbReference>
<dbReference type="Ensembl" id="ENSNGAT00000004761.1">
    <property type="protein sequence ID" value="ENSNGAP00000003363.1"/>
    <property type="gene ID" value="ENSNGAG00000003724.1"/>
</dbReference>
<dbReference type="Gene3D" id="1.20.1250.10">
    <property type="match status" value="1"/>
</dbReference>
<dbReference type="GeneTree" id="ENSGT00530000064424"/>
<keyword evidence="4" id="KW-0202">Cytokine</keyword>
<evidence type="ECO:0000256" key="2">
    <source>
        <dbReference type="ARBA" id="ARBA00004613"/>
    </source>
</evidence>
<evidence type="ECO:0000256" key="7">
    <source>
        <dbReference type="ARBA" id="ARBA00022729"/>
    </source>
</evidence>
<evidence type="ECO:0000256" key="15">
    <source>
        <dbReference type="SAM" id="SignalP"/>
    </source>
</evidence>
<keyword evidence="3" id="KW-1003">Cell membrane</keyword>
<keyword evidence="11" id="KW-0325">Glycoprotein</keyword>
<dbReference type="Proteomes" id="UP000694381">
    <property type="component" value="Unassembled WGS sequence"/>
</dbReference>
<evidence type="ECO:0000256" key="11">
    <source>
        <dbReference type="ARBA" id="ARBA00023180"/>
    </source>
</evidence>
<dbReference type="FunFam" id="1.20.1250.10:FF:000016">
    <property type="entry name" value="Fms-related tyrosine kinase 3 ligand"/>
    <property type="match status" value="1"/>
</dbReference>
<protein>
    <recommendedName>
        <fullName evidence="12">Fms-related tyrosine kinase 3 ligand</fullName>
    </recommendedName>
    <alternativeName>
        <fullName evidence="13">SL cytokine</fullName>
    </alternativeName>
</protein>
<keyword evidence="10" id="KW-1015">Disulfide bond</keyword>
<evidence type="ECO:0000256" key="8">
    <source>
        <dbReference type="ARBA" id="ARBA00022989"/>
    </source>
</evidence>
<evidence type="ECO:0000256" key="12">
    <source>
        <dbReference type="ARBA" id="ARBA00071640"/>
    </source>
</evidence>
<feature type="chain" id="PRO_5034300273" description="Fms-related tyrosine kinase 3 ligand" evidence="15">
    <location>
        <begin position="49"/>
        <end position="264"/>
    </location>
</feature>
<dbReference type="PANTHER" id="PTHR11032:SF1">
    <property type="entry name" value="FMS-RELATED TYROSINE KINASE 3 LIGAND"/>
    <property type="match status" value="1"/>
</dbReference>
<proteinExistence type="predicted"/>
<dbReference type="PANTHER" id="PTHR11032">
    <property type="entry name" value="SL CYTOKINE"/>
    <property type="match status" value="1"/>
</dbReference>
<name>A0A8C6QKA8_NANGA</name>
<evidence type="ECO:0000313" key="17">
    <source>
        <dbReference type="Proteomes" id="UP000694381"/>
    </source>
</evidence>
<gene>
    <name evidence="16" type="primary">Flt3lg</name>
</gene>
<keyword evidence="17" id="KW-1185">Reference proteome</keyword>
<dbReference type="InterPro" id="IPR004213">
    <property type="entry name" value="Flt3_lig"/>
</dbReference>
<organism evidence="16 17">
    <name type="scientific">Nannospalax galili</name>
    <name type="common">Northern Israeli blind subterranean mole rat</name>
    <name type="synonym">Spalax galili</name>
    <dbReference type="NCBI Taxonomy" id="1026970"/>
    <lineage>
        <taxon>Eukaryota</taxon>
        <taxon>Metazoa</taxon>
        <taxon>Chordata</taxon>
        <taxon>Craniata</taxon>
        <taxon>Vertebrata</taxon>
        <taxon>Euteleostomi</taxon>
        <taxon>Mammalia</taxon>
        <taxon>Eutheria</taxon>
        <taxon>Euarchontoglires</taxon>
        <taxon>Glires</taxon>
        <taxon>Rodentia</taxon>
        <taxon>Myomorpha</taxon>
        <taxon>Muroidea</taxon>
        <taxon>Spalacidae</taxon>
        <taxon>Spalacinae</taxon>
        <taxon>Nannospalax</taxon>
    </lineage>
</organism>
<evidence type="ECO:0000256" key="13">
    <source>
        <dbReference type="ARBA" id="ARBA00075998"/>
    </source>
</evidence>
<dbReference type="GO" id="GO:0008284">
    <property type="term" value="P:positive regulation of cell population proliferation"/>
    <property type="evidence" value="ECO:0007669"/>
    <property type="project" value="Ensembl"/>
</dbReference>
<dbReference type="GO" id="GO:0005125">
    <property type="term" value="F:cytokine activity"/>
    <property type="evidence" value="ECO:0007669"/>
    <property type="project" value="UniProtKB-KW"/>
</dbReference>
<evidence type="ECO:0000256" key="1">
    <source>
        <dbReference type="ARBA" id="ARBA00004251"/>
    </source>
</evidence>
<dbReference type="GO" id="GO:0030971">
    <property type="term" value="F:receptor tyrosine kinase binding"/>
    <property type="evidence" value="ECO:0007669"/>
    <property type="project" value="TreeGrafter"/>
</dbReference>
<dbReference type="GO" id="GO:0005615">
    <property type="term" value="C:extracellular space"/>
    <property type="evidence" value="ECO:0007669"/>
    <property type="project" value="UniProtKB-KW"/>
</dbReference>
<dbReference type="InterPro" id="IPR009079">
    <property type="entry name" value="4_helix_cytokine-like_core"/>
</dbReference>
<reference evidence="16" key="2">
    <citation type="submission" date="2025-09" db="UniProtKB">
        <authorList>
            <consortium name="Ensembl"/>
        </authorList>
    </citation>
    <scope>IDENTIFICATION</scope>
</reference>
<dbReference type="GO" id="GO:0009986">
    <property type="term" value="C:cell surface"/>
    <property type="evidence" value="ECO:0007669"/>
    <property type="project" value="TreeGrafter"/>
</dbReference>
<dbReference type="Pfam" id="PF02947">
    <property type="entry name" value="Flt3_lig"/>
    <property type="match status" value="1"/>
</dbReference>
<dbReference type="GO" id="GO:0005886">
    <property type="term" value="C:plasma membrane"/>
    <property type="evidence" value="ECO:0007669"/>
    <property type="project" value="UniProtKB-SubCell"/>
</dbReference>
<dbReference type="GO" id="GO:0097028">
    <property type="term" value="P:dendritic cell differentiation"/>
    <property type="evidence" value="ECO:0007669"/>
    <property type="project" value="Ensembl"/>
</dbReference>
<evidence type="ECO:0000256" key="10">
    <source>
        <dbReference type="ARBA" id="ARBA00023157"/>
    </source>
</evidence>
<comment type="subcellular location">
    <subcellularLocation>
        <location evidence="1">Cell membrane</location>
        <topology evidence="1">Single-pass type I membrane protein</topology>
    </subcellularLocation>
    <subcellularLocation>
        <location evidence="2">Secreted</location>
    </subcellularLocation>
</comment>
<evidence type="ECO:0000256" key="3">
    <source>
        <dbReference type="ARBA" id="ARBA00022475"/>
    </source>
</evidence>
<evidence type="ECO:0000256" key="4">
    <source>
        <dbReference type="ARBA" id="ARBA00022514"/>
    </source>
</evidence>
<dbReference type="AlphaFoldDB" id="A0A8C6QKA8"/>
<keyword evidence="8 14" id="KW-1133">Transmembrane helix</keyword>
<accession>A0A8C6QKA8</accession>
<evidence type="ECO:0000313" key="16">
    <source>
        <dbReference type="Ensembl" id="ENSNGAP00000003363.1"/>
    </source>
</evidence>
<evidence type="ECO:0000256" key="14">
    <source>
        <dbReference type="SAM" id="Phobius"/>
    </source>
</evidence>
<reference evidence="16" key="1">
    <citation type="submission" date="2025-08" db="UniProtKB">
        <authorList>
            <consortium name="Ensembl"/>
        </authorList>
    </citation>
    <scope>IDENTIFICATION</scope>
</reference>
<sequence>PSPSRPRHRHEGPRAEMTVLAPAWSPTSSLVVLLLLLLLLLLSPGLQASPYDCYFDYSPVSSTFSGPISELTEYLIKDYPVTLASNLQDEKHCKALWSLFLAQGWMERLKTVAGSKMQKLLEKVNTEIYFVTSCAFQPLPRCLRLVQTNISHLLQDTFTQLLTLRSCIGKDCKNFSRCLEVQCQPAQTHPESQQSSCLSLLSAGINYSSTLLPPRSPGALGATELSQPPSPQLLLLLLLPVALVLPAAAWCLLWVGVALPKHCA</sequence>
<feature type="signal peptide" evidence="15">
    <location>
        <begin position="1"/>
        <end position="48"/>
    </location>
</feature>